<feature type="compositionally biased region" description="Basic and acidic residues" evidence="1">
    <location>
        <begin position="169"/>
        <end position="184"/>
    </location>
</feature>
<accession>A0A383D1R5</accession>
<feature type="region of interest" description="Disordered" evidence="1">
    <location>
        <begin position="165"/>
        <end position="209"/>
    </location>
</feature>
<feature type="non-terminal residue" evidence="2">
    <location>
        <position position="209"/>
    </location>
</feature>
<dbReference type="AlphaFoldDB" id="A0A383D1R5"/>
<sequence>MLRKNSFSPKYLLAVFVFIFVYGFLVSPAFCQDRVVKGTLEVPFDTGFFSDEPDDSSKAKALEKAKLAAWKKYTSGLSTARAKIYAKVKKQALENLDDYVTEITSRGFRINKEDKTLRVAYRATINEAAFETLLQSSSVASGTASGEGSLFSFIFVARQTTEEQSFSAESKRFDPRRTAVRKTESMNAADESAQTGGGSSAASSSQTSA</sequence>
<gene>
    <name evidence="2" type="ORF">METZ01_LOCUS490682</name>
</gene>
<evidence type="ECO:0000256" key="1">
    <source>
        <dbReference type="SAM" id="MobiDB-lite"/>
    </source>
</evidence>
<reference evidence="2" key="1">
    <citation type="submission" date="2018-05" db="EMBL/GenBank/DDBJ databases">
        <authorList>
            <person name="Lanie J.A."/>
            <person name="Ng W.-L."/>
            <person name="Kazmierczak K.M."/>
            <person name="Andrzejewski T.M."/>
            <person name="Davidsen T.M."/>
            <person name="Wayne K.J."/>
            <person name="Tettelin H."/>
            <person name="Glass J.I."/>
            <person name="Rusch D."/>
            <person name="Podicherti R."/>
            <person name="Tsui H.-C.T."/>
            <person name="Winkler M.E."/>
        </authorList>
    </citation>
    <scope>NUCLEOTIDE SEQUENCE</scope>
</reference>
<evidence type="ECO:0000313" key="2">
    <source>
        <dbReference type="EMBL" id="SVE37828.1"/>
    </source>
</evidence>
<protein>
    <submittedName>
        <fullName evidence="2">Uncharacterized protein</fullName>
    </submittedName>
</protein>
<name>A0A383D1R5_9ZZZZ</name>
<organism evidence="2">
    <name type="scientific">marine metagenome</name>
    <dbReference type="NCBI Taxonomy" id="408172"/>
    <lineage>
        <taxon>unclassified sequences</taxon>
        <taxon>metagenomes</taxon>
        <taxon>ecological metagenomes</taxon>
    </lineage>
</organism>
<dbReference type="EMBL" id="UINC01213173">
    <property type="protein sequence ID" value="SVE37828.1"/>
    <property type="molecule type" value="Genomic_DNA"/>
</dbReference>
<proteinExistence type="predicted"/>
<feature type="compositionally biased region" description="Low complexity" evidence="1">
    <location>
        <begin position="200"/>
        <end position="209"/>
    </location>
</feature>